<comment type="caution">
    <text evidence="6">The sequence shown here is derived from an EMBL/GenBank/DDBJ whole genome shotgun (WGS) entry which is preliminary data.</text>
</comment>
<dbReference type="PROSITE" id="PS50119">
    <property type="entry name" value="ZF_BBOX"/>
    <property type="match status" value="1"/>
</dbReference>
<keyword evidence="7" id="KW-1185">Reference proteome</keyword>
<dbReference type="Pfam" id="PF00643">
    <property type="entry name" value="zf-B_box"/>
    <property type="match status" value="1"/>
</dbReference>
<gene>
    <name evidence="6" type="ORF">COCON_G00231010</name>
</gene>
<evidence type="ECO:0000313" key="6">
    <source>
        <dbReference type="EMBL" id="KAJ8249885.1"/>
    </source>
</evidence>
<evidence type="ECO:0000259" key="5">
    <source>
        <dbReference type="PROSITE" id="PS50119"/>
    </source>
</evidence>
<feature type="domain" description="B box-type" evidence="5">
    <location>
        <begin position="16"/>
        <end position="56"/>
    </location>
</feature>
<keyword evidence="2" id="KW-0862">Zinc</keyword>
<dbReference type="GO" id="GO:0008270">
    <property type="term" value="F:zinc ion binding"/>
    <property type="evidence" value="ECO:0007669"/>
    <property type="project" value="UniProtKB-KW"/>
</dbReference>
<evidence type="ECO:0000256" key="1">
    <source>
        <dbReference type="ARBA" id="ARBA00022771"/>
    </source>
</evidence>
<evidence type="ECO:0000256" key="4">
    <source>
        <dbReference type="SAM" id="Coils"/>
    </source>
</evidence>
<dbReference type="InterPro" id="IPR000315">
    <property type="entry name" value="Znf_B-box"/>
</dbReference>
<evidence type="ECO:0000313" key="7">
    <source>
        <dbReference type="Proteomes" id="UP001152803"/>
    </source>
</evidence>
<evidence type="ECO:0000256" key="3">
    <source>
        <dbReference type="PROSITE-ProRule" id="PRU00024"/>
    </source>
</evidence>
<evidence type="ECO:0000256" key="2">
    <source>
        <dbReference type="ARBA" id="ARBA00022833"/>
    </source>
</evidence>
<feature type="coiled-coil region" evidence="4">
    <location>
        <begin position="92"/>
        <end position="119"/>
    </location>
</feature>
<dbReference type="PANTHER" id="PTHR24103">
    <property type="entry name" value="E3 UBIQUITIN-PROTEIN LIGASE TRIM"/>
    <property type="match status" value="1"/>
</dbReference>
<protein>
    <recommendedName>
        <fullName evidence="5">B box-type domain-containing protein</fullName>
    </recommendedName>
</protein>
<dbReference type="AlphaFoldDB" id="A0A9Q1HJT9"/>
<dbReference type="EMBL" id="JAFJMO010000019">
    <property type="protein sequence ID" value="KAJ8249885.1"/>
    <property type="molecule type" value="Genomic_DNA"/>
</dbReference>
<dbReference type="Gene3D" id="3.30.160.60">
    <property type="entry name" value="Classic Zinc Finger"/>
    <property type="match status" value="1"/>
</dbReference>
<reference evidence="6" key="1">
    <citation type="journal article" date="2023" name="Science">
        <title>Genome structures resolve the early diversification of teleost fishes.</title>
        <authorList>
            <person name="Parey E."/>
            <person name="Louis A."/>
            <person name="Montfort J."/>
            <person name="Bouchez O."/>
            <person name="Roques C."/>
            <person name="Iampietro C."/>
            <person name="Lluch J."/>
            <person name="Castinel A."/>
            <person name="Donnadieu C."/>
            <person name="Desvignes T."/>
            <person name="Floi Bucao C."/>
            <person name="Jouanno E."/>
            <person name="Wen M."/>
            <person name="Mejri S."/>
            <person name="Dirks R."/>
            <person name="Jansen H."/>
            <person name="Henkel C."/>
            <person name="Chen W.J."/>
            <person name="Zahm M."/>
            <person name="Cabau C."/>
            <person name="Klopp C."/>
            <person name="Thompson A.W."/>
            <person name="Robinson-Rechavi M."/>
            <person name="Braasch I."/>
            <person name="Lecointre G."/>
            <person name="Bobe J."/>
            <person name="Postlethwait J.H."/>
            <person name="Berthelot C."/>
            <person name="Roest Crollius H."/>
            <person name="Guiguen Y."/>
        </authorList>
    </citation>
    <scope>NUCLEOTIDE SEQUENCE</scope>
    <source>
        <strain evidence="6">Concon-B</strain>
    </source>
</reference>
<dbReference type="SUPFAM" id="SSF57845">
    <property type="entry name" value="B-box zinc-binding domain"/>
    <property type="match status" value="1"/>
</dbReference>
<dbReference type="OrthoDB" id="654191at2759"/>
<name>A0A9Q1HJT9_CONCO</name>
<organism evidence="6 7">
    <name type="scientific">Conger conger</name>
    <name type="common">Conger eel</name>
    <name type="synonym">Muraena conger</name>
    <dbReference type="NCBI Taxonomy" id="82655"/>
    <lineage>
        <taxon>Eukaryota</taxon>
        <taxon>Metazoa</taxon>
        <taxon>Chordata</taxon>
        <taxon>Craniata</taxon>
        <taxon>Vertebrata</taxon>
        <taxon>Euteleostomi</taxon>
        <taxon>Actinopterygii</taxon>
        <taxon>Neopterygii</taxon>
        <taxon>Teleostei</taxon>
        <taxon>Anguilliformes</taxon>
        <taxon>Congridae</taxon>
        <taxon>Conger</taxon>
    </lineage>
</organism>
<proteinExistence type="predicted"/>
<keyword evidence="4" id="KW-0175">Coiled coil</keyword>
<accession>A0A9Q1HJT9</accession>
<sequence>MAANFTVSVDEEVAGGSETLCGRHGEKLKLFCLVDKQPICADCVPDLHDRHKCCHLKVAVHDHKMRMQAALKPLQEKLENFKKISETRDQKLHHIKSQVQQTEKQIKEEFQELHQFLHQEEAARIAALRAEETQRSQTLSRKMEEVVRKMKALSTTVKAIEQEMGKDDVSFLQNYNATMKQTQCTVQDPDVSGVLIDVAKHLGNLKFQVWQTMTGMVKHTPVILDPNTAGPSYIL</sequence>
<keyword evidence="1 3" id="KW-0479">Metal-binding</keyword>
<keyword evidence="1 3" id="KW-0863">Zinc-finger</keyword>
<dbReference type="Proteomes" id="UP001152803">
    <property type="component" value="Unassembled WGS sequence"/>
</dbReference>
<dbReference type="InterPro" id="IPR050143">
    <property type="entry name" value="TRIM/RBCC"/>
</dbReference>